<dbReference type="EMBL" id="SRLO01000089">
    <property type="protein sequence ID" value="TNN76834.1"/>
    <property type="molecule type" value="Genomic_DNA"/>
</dbReference>
<protein>
    <submittedName>
        <fullName evidence="1">Uncharacterized protein</fullName>
    </submittedName>
</protein>
<evidence type="ECO:0000313" key="1">
    <source>
        <dbReference type="EMBL" id="TNN76834.1"/>
    </source>
</evidence>
<keyword evidence="2" id="KW-1185">Reference proteome</keyword>
<accession>A0A4Z2IH96</accession>
<gene>
    <name evidence="1" type="ORF">EYF80_012887</name>
</gene>
<dbReference type="AlphaFoldDB" id="A0A4Z2IH96"/>
<organism evidence="1 2">
    <name type="scientific">Liparis tanakae</name>
    <name type="common">Tanaka's snailfish</name>
    <dbReference type="NCBI Taxonomy" id="230148"/>
    <lineage>
        <taxon>Eukaryota</taxon>
        <taxon>Metazoa</taxon>
        <taxon>Chordata</taxon>
        <taxon>Craniata</taxon>
        <taxon>Vertebrata</taxon>
        <taxon>Euteleostomi</taxon>
        <taxon>Actinopterygii</taxon>
        <taxon>Neopterygii</taxon>
        <taxon>Teleostei</taxon>
        <taxon>Neoteleostei</taxon>
        <taxon>Acanthomorphata</taxon>
        <taxon>Eupercaria</taxon>
        <taxon>Perciformes</taxon>
        <taxon>Cottioidei</taxon>
        <taxon>Cottales</taxon>
        <taxon>Liparidae</taxon>
        <taxon>Liparis</taxon>
    </lineage>
</organism>
<reference evidence="1 2" key="1">
    <citation type="submission" date="2019-03" db="EMBL/GenBank/DDBJ databases">
        <title>First draft genome of Liparis tanakae, snailfish: a comprehensive survey of snailfish specific genes.</title>
        <authorList>
            <person name="Kim W."/>
            <person name="Song I."/>
            <person name="Jeong J.-H."/>
            <person name="Kim D."/>
            <person name="Kim S."/>
            <person name="Ryu S."/>
            <person name="Song J.Y."/>
            <person name="Lee S.K."/>
        </authorList>
    </citation>
    <scope>NUCLEOTIDE SEQUENCE [LARGE SCALE GENOMIC DNA]</scope>
    <source>
        <tissue evidence="1">Muscle</tissue>
    </source>
</reference>
<comment type="caution">
    <text evidence="1">The sequence shown here is derived from an EMBL/GenBank/DDBJ whole genome shotgun (WGS) entry which is preliminary data.</text>
</comment>
<name>A0A4Z2IH96_9TELE</name>
<dbReference type="Proteomes" id="UP000314294">
    <property type="component" value="Unassembled WGS sequence"/>
</dbReference>
<proteinExistence type="predicted"/>
<sequence>MDTFNASSLCETLHILCAQRCQNLCVMADPMSARRTEGLYGDYEFKVKNIKKKKVNIVVSVEGVRVGLRKKKKLPADMRPMSRSTKSWKG</sequence>
<evidence type="ECO:0000313" key="2">
    <source>
        <dbReference type="Proteomes" id="UP000314294"/>
    </source>
</evidence>